<dbReference type="OrthoDB" id="9877184at2"/>
<dbReference type="KEGG" id="gtl:EP073_01980"/>
<dbReference type="EMBL" id="CP035108">
    <property type="protein sequence ID" value="QAR32207.1"/>
    <property type="molecule type" value="Genomic_DNA"/>
</dbReference>
<evidence type="ECO:0000313" key="1">
    <source>
        <dbReference type="EMBL" id="QAR32207.1"/>
    </source>
</evidence>
<sequence>MMKRLEIALQEQEKLRVEAVIGKLAVHIEERSEAMRIVGTTEDPYVVENGGLKLIAEKLDFLFDDTLSFDWFMENVHEGYGIGLSREKDEYLNLDDLFDIEYIEDTEENGVDIPEYVVMAAAVSR</sequence>
<reference evidence="1 2" key="1">
    <citation type="submission" date="2019-01" db="EMBL/GenBank/DDBJ databases">
        <title>Geovibrio thiophilus DSM 11263, complete genome.</title>
        <authorList>
            <person name="Spring S."/>
            <person name="Bunk B."/>
            <person name="Sproer C."/>
        </authorList>
    </citation>
    <scope>NUCLEOTIDE SEQUENCE [LARGE SCALE GENOMIC DNA]</scope>
    <source>
        <strain evidence="1 2">DSM 11263</strain>
    </source>
</reference>
<evidence type="ECO:0000313" key="2">
    <source>
        <dbReference type="Proteomes" id="UP000287502"/>
    </source>
</evidence>
<name>A0A3R5UXH5_9BACT</name>
<organism evidence="1 2">
    <name type="scientific">Geovibrio thiophilus</name>
    <dbReference type="NCBI Taxonomy" id="139438"/>
    <lineage>
        <taxon>Bacteria</taxon>
        <taxon>Pseudomonadati</taxon>
        <taxon>Deferribacterota</taxon>
        <taxon>Deferribacteres</taxon>
        <taxon>Deferribacterales</taxon>
        <taxon>Geovibrionaceae</taxon>
        <taxon>Geovibrio</taxon>
    </lineage>
</organism>
<dbReference type="Proteomes" id="UP000287502">
    <property type="component" value="Chromosome"/>
</dbReference>
<dbReference type="AlphaFoldDB" id="A0A3R5UXH5"/>
<protein>
    <submittedName>
        <fullName evidence="1">Uncharacterized protein</fullName>
    </submittedName>
</protein>
<accession>A0A3R5UXH5</accession>
<dbReference type="RefSeq" id="WP_128465494.1">
    <property type="nucleotide sequence ID" value="NZ_CP035108.1"/>
</dbReference>
<keyword evidence="2" id="KW-1185">Reference proteome</keyword>
<proteinExistence type="predicted"/>
<gene>
    <name evidence="1" type="ORF">EP073_01980</name>
</gene>